<dbReference type="Gene3D" id="1.20.1290.10">
    <property type="entry name" value="AhpD-like"/>
    <property type="match status" value="1"/>
</dbReference>
<evidence type="ECO:0000313" key="2">
    <source>
        <dbReference type="EMBL" id="TWH96718.1"/>
    </source>
</evidence>
<dbReference type="Proteomes" id="UP000316624">
    <property type="component" value="Unassembled WGS sequence"/>
</dbReference>
<evidence type="ECO:0000313" key="3">
    <source>
        <dbReference type="Proteomes" id="UP000316624"/>
    </source>
</evidence>
<feature type="domain" description="Carboxymuconolactone decarboxylase-like" evidence="1">
    <location>
        <begin position="53"/>
        <end position="124"/>
    </location>
</feature>
<comment type="caution">
    <text evidence="2">The sequence shown here is derived from an EMBL/GenBank/DDBJ whole genome shotgun (WGS) entry which is preliminary data.</text>
</comment>
<dbReference type="PANTHER" id="PTHR33570">
    <property type="entry name" value="4-CARBOXYMUCONOLACTONE DECARBOXYLASE FAMILY PROTEIN"/>
    <property type="match status" value="1"/>
</dbReference>
<dbReference type="SUPFAM" id="SSF69118">
    <property type="entry name" value="AhpD-like"/>
    <property type="match status" value="1"/>
</dbReference>
<dbReference type="InterPro" id="IPR029032">
    <property type="entry name" value="AhpD-like"/>
</dbReference>
<dbReference type="EMBL" id="VLKK01000002">
    <property type="protein sequence ID" value="TWH96718.1"/>
    <property type="molecule type" value="Genomic_DNA"/>
</dbReference>
<dbReference type="PANTHER" id="PTHR33570:SF2">
    <property type="entry name" value="CARBOXYMUCONOLACTONE DECARBOXYLASE-LIKE DOMAIN-CONTAINING PROTEIN"/>
    <property type="match status" value="1"/>
</dbReference>
<accession>A0A562KMQ2</accession>
<dbReference type="InterPro" id="IPR052512">
    <property type="entry name" value="4CMD/NDH-1_regulator"/>
</dbReference>
<name>A0A562KMQ2_SPHWJ</name>
<dbReference type="GO" id="GO:0051920">
    <property type="term" value="F:peroxiredoxin activity"/>
    <property type="evidence" value="ECO:0007669"/>
    <property type="project" value="InterPro"/>
</dbReference>
<dbReference type="InterPro" id="IPR003779">
    <property type="entry name" value="CMD-like"/>
</dbReference>
<dbReference type="AlphaFoldDB" id="A0A562KMQ2"/>
<organism evidence="2 3">
    <name type="scientific">Sphingobium wenxiniae (strain DSM 21828 / CGMCC 1.7748 / JZ-1)</name>
    <dbReference type="NCBI Taxonomy" id="595605"/>
    <lineage>
        <taxon>Bacteria</taxon>
        <taxon>Pseudomonadati</taxon>
        <taxon>Pseudomonadota</taxon>
        <taxon>Alphaproteobacteria</taxon>
        <taxon>Sphingomonadales</taxon>
        <taxon>Sphingomonadaceae</taxon>
        <taxon>Sphingobium</taxon>
    </lineage>
</organism>
<evidence type="ECO:0000259" key="1">
    <source>
        <dbReference type="Pfam" id="PF02627"/>
    </source>
</evidence>
<keyword evidence="3" id="KW-1185">Reference proteome</keyword>
<dbReference type="Pfam" id="PF02627">
    <property type="entry name" value="CMD"/>
    <property type="match status" value="1"/>
</dbReference>
<gene>
    <name evidence="2" type="ORF">IQ35_00649</name>
</gene>
<sequence length="135" mass="14813">MHEPNAKITDEQREAALALLRSFDSQVMREAAEGGAKTGFAQEIGPIAFENVFARLWTRPGLDKRARSLLTLGILIGLRSEDELQIHMMIALANGLTMQELEEVIYHASGYAGFPAANSARRAAVTAFRKEGLID</sequence>
<dbReference type="RefSeq" id="WP_021245889.1">
    <property type="nucleotide sequence ID" value="NZ_JACIIY010000048.1"/>
</dbReference>
<proteinExistence type="predicted"/>
<reference evidence="2 3" key="1">
    <citation type="journal article" date="2015" name="Stand. Genomic Sci.">
        <title>Genomic Encyclopedia of Bacterial and Archaeal Type Strains, Phase III: the genomes of soil and plant-associated and newly described type strains.</title>
        <authorList>
            <person name="Whitman W.B."/>
            <person name="Woyke T."/>
            <person name="Klenk H.P."/>
            <person name="Zhou Y."/>
            <person name="Lilburn T.G."/>
            <person name="Beck B.J."/>
            <person name="De Vos P."/>
            <person name="Vandamme P."/>
            <person name="Eisen J.A."/>
            <person name="Garrity G."/>
            <person name="Hugenholtz P."/>
            <person name="Kyrpides N.C."/>
        </authorList>
    </citation>
    <scope>NUCLEOTIDE SEQUENCE [LARGE SCALE GENOMIC DNA]</scope>
    <source>
        <strain evidence="2 3">CGMCC 1.7748</strain>
    </source>
</reference>
<protein>
    <submittedName>
        <fullName evidence="2">4-carboxymuconolactone decarboxylase</fullName>
    </submittedName>
</protein>